<evidence type="ECO:0000313" key="2">
    <source>
        <dbReference type="Proteomes" id="UP000014969"/>
    </source>
</evidence>
<dbReference type="AlphaFoldDB" id="A0A829HXJ5"/>
<comment type="caution">
    <text evidence="1">The sequence shown here is derived from an EMBL/GenBank/DDBJ whole genome shotgun (WGS) entry which is preliminary data.</text>
</comment>
<dbReference type="EMBL" id="ATFQ01000020">
    <property type="protein sequence ID" value="EPQ23486.1"/>
    <property type="molecule type" value="Genomic_DNA"/>
</dbReference>
<reference evidence="1 2" key="1">
    <citation type="journal article" date="2013" name="Genome Announc.">
        <title>Genome Sequence of an Epidemic Isolate of Mycobacterium abscessus subsp. bolletii from Rio de Janeiro, Brazil.</title>
        <authorList>
            <person name="Davidson R.M."/>
            <person name="Reynolds P.R."/>
            <person name="Farias-Hesson E."/>
            <person name="Duarte R.S."/>
            <person name="Jackson M."/>
            <person name="Strong M."/>
        </authorList>
    </citation>
    <scope>NUCLEOTIDE SEQUENCE [LARGE SCALE GENOMIC DNA]</scope>
    <source>
        <strain evidence="1 2">CRM-0020</strain>
    </source>
</reference>
<protein>
    <submittedName>
        <fullName evidence="1">Uncharacterized protein</fullName>
    </submittedName>
</protein>
<proteinExistence type="predicted"/>
<gene>
    <name evidence="1" type="ORF">J108_11120</name>
</gene>
<organism evidence="1 2">
    <name type="scientific">Mycobacteroides abscessus subsp. bolletii CRM-0020</name>
    <dbReference type="NCBI Taxonomy" id="1306401"/>
    <lineage>
        <taxon>Bacteria</taxon>
        <taxon>Bacillati</taxon>
        <taxon>Actinomycetota</taxon>
        <taxon>Actinomycetes</taxon>
        <taxon>Mycobacteriales</taxon>
        <taxon>Mycobacteriaceae</taxon>
        <taxon>Mycobacteroides</taxon>
        <taxon>Mycobacteroides abscessus</taxon>
    </lineage>
</organism>
<evidence type="ECO:0000313" key="1">
    <source>
        <dbReference type="EMBL" id="EPQ23486.1"/>
    </source>
</evidence>
<accession>A0A829HXJ5</accession>
<sequence>MYVTPSIGHSKHAYASMDRLLTPLWGSGRKIAGQ</sequence>
<dbReference type="Proteomes" id="UP000014969">
    <property type="component" value="Unassembled WGS sequence"/>
</dbReference>
<name>A0A829HXJ5_9MYCO</name>